<comment type="similarity">
    <text evidence="1">Belongs to the ArsC family.</text>
</comment>
<dbReference type="PANTHER" id="PTHR30041">
    <property type="entry name" value="ARSENATE REDUCTASE"/>
    <property type="match status" value="1"/>
</dbReference>
<accession>A0AAU6VEV3</accession>
<dbReference type="CDD" id="cd03035">
    <property type="entry name" value="ArsC_Yffb"/>
    <property type="match status" value="1"/>
</dbReference>
<dbReference type="InterPro" id="IPR006660">
    <property type="entry name" value="Arsenate_reductase-like"/>
</dbReference>
<dbReference type="NCBIfam" id="NF008107">
    <property type="entry name" value="PRK10853.1"/>
    <property type="match status" value="1"/>
</dbReference>
<dbReference type="PANTHER" id="PTHR30041:SF8">
    <property type="entry name" value="PROTEIN YFFB"/>
    <property type="match status" value="1"/>
</dbReference>
<gene>
    <name evidence="2" type="ORF">MRM63_03815</name>
</gene>
<dbReference type="InterPro" id="IPR036249">
    <property type="entry name" value="Thioredoxin-like_sf"/>
</dbReference>
<dbReference type="Pfam" id="PF03960">
    <property type="entry name" value="ArsC"/>
    <property type="match status" value="1"/>
</dbReference>
<organism evidence="2">
    <name type="scientific">bacterium 19MO03SA05</name>
    <dbReference type="NCBI Taxonomy" id="2920620"/>
    <lineage>
        <taxon>Bacteria</taxon>
    </lineage>
</organism>
<sequence>MLITLYGIPNCDTIKKARKWLDAKGVEYQFHDYRKDGITAELVNEFFQALGWQNVINKRGTTYRQLSPQQKENLNETTALPLLLDQPAMIKRPILRIEKLLYVGFSTDDYATLFPSLQGQQG</sequence>
<dbReference type="EMBL" id="CP095350">
    <property type="protein sequence ID" value="XAG85124.1"/>
    <property type="molecule type" value="Genomic_DNA"/>
</dbReference>
<reference evidence="2" key="1">
    <citation type="submission" date="2022-03" db="EMBL/GenBank/DDBJ databases">
        <title>Sea Food Isolates.</title>
        <authorList>
            <person name="Li c."/>
        </authorList>
    </citation>
    <scope>NUCLEOTIDE SEQUENCE</scope>
    <source>
        <strain evidence="2">19MO03SA05</strain>
    </source>
</reference>
<evidence type="ECO:0000313" key="2">
    <source>
        <dbReference type="EMBL" id="XAG85124.1"/>
    </source>
</evidence>
<protein>
    <submittedName>
        <fullName evidence="2">ArsC family reductase</fullName>
    </submittedName>
</protein>
<name>A0AAU6VEV3_UNCXX</name>
<dbReference type="SUPFAM" id="SSF52833">
    <property type="entry name" value="Thioredoxin-like"/>
    <property type="match status" value="1"/>
</dbReference>
<dbReference type="InterPro" id="IPR006504">
    <property type="entry name" value="Tscrpt_reg_Spx/MgsR"/>
</dbReference>
<proteinExistence type="inferred from homology"/>
<evidence type="ECO:0000256" key="1">
    <source>
        <dbReference type="PROSITE-ProRule" id="PRU01282"/>
    </source>
</evidence>
<dbReference type="AlphaFoldDB" id="A0AAU6VEV3"/>
<dbReference type="PROSITE" id="PS51353">
    <property type="entry name" value="ARSC"/>
    <property type="match status" value="1"/>
</dbReference>
<dbReference type="NCBIfam" id="TIGR01617">
    <property type="entry name" value="arsC_related"/>
    <property type="match status" value="1"/>
</dbReference>
<dbReference type="Gene3D" id="3.40.30.10">
    <property type="entry name" value="Glutaredoxin"/>
    <property type="match status" value="1"/>
</dbReference>